<dbReference type="GO" id="GO:0004252">
    <property type="term" value="F:serine-type endopeptidase activity"/>
    <property type="evidence" value="ECO:0007669"/>
    <property type="project" value="InterPro"/>
</dbReference>
<dbReference type="SUPFAM" id="SSF50494">
    <property type="entry name" value="Trypsin-like serine proteases"/>
    <property type="match status" value="1"/>
</dbReference>
<dbReference type="PRINTS" id="PR00834">
    <property type="entry name" value="PROTEASES2C"/>
</dbReference>
<reference evidence="2" key="1">
    <citation type="submission" date="2020-01" db="EMBL/GenBank/DDBJ databases">
        <title>'Steroidobacter agaridevorans' sp. nov., agar-degrading bacteria isolated from rhizosphere soils.</title>
        <authorList>
            <person name="Ikenaga M."/>
            <person name="Kataoka M."/>
            <person name="Murouchi A."/>
            <person name="Katsuragi S."/>
            <person name="Sakai M."/>
        </authorList>
    </citation>
    <scope>NUCLEOTIDE SEQUENCE [LARGE SCALE GENOMIC DNA]</scope>
    <source>
        <strain evidence="2">YU21-B</strain>
    </source>
</reference>
<accession>A0A829Y789</accession>
<dbReference type="PANTHER" id="PTHR43019">
    <property type="entry name" value="SERINE ENDOPROTEASE DEGS"/>
    <property type="match status" value="1"/>
</dbReference>
<protein>
    <recommendedName>
        <fullName evidence="3">Serine protease</fullName>
    </recommendedName>
</protein>
<dbReference type="Gene3D" id="2.40.10.10">
    <property type="entry name" value="Trypsin-like serine proteases"/>
    <property type="match status" value="2"/>
</dbReference>
<dbReference type="Proteomes" id="UP000445000">
    <property type="component" value="Unassembled WGS sequence"/>
</dbReference>
<evidence type="ECO:0000313" key="2">
    <source>
        <dbReference type="Proteomes" id="UP000445000"/>
    </source>
</evidence>
<dbReference type="InterPro" id="IPR043504">
    <property type="entry name" value="Peptidase_S1_PA_chymotrypsin"/>
</dbReference>
<name>A0A829Y789_9GAMM</name>
<dbReference type="AlphaFoldDB" id="A0A829Y789"/>
<gene>
    <name evidence="1" type="ORF">GCM10011487_11340</name>
</gene>
<sequence>MYPRPYLQWLYFNCASHSGQLQVAQRPPEVYELWRLRIAESKWDPTLLAQIRGRVIADEPFFQANGYSGLYRELERILNEASQPKSAAQVAVATDAPQGPVLAGTGTGFLVSRSGTVITSNHVIDGAKRIVVHFTDATQAEATVTARSSMTDLAVLETRIPRQTYLGLAPARSAAVGMRVFTYGFPATSVLGREPKYTDGTVSALSGIDDDQTYLQMSVPVQPGNSGGPVIDDTGNVVGVVASTAAITAFLRNTGSLPQNVNWAVKSEYAGLLYAQATKPPSVSSREAAVERTRAAIVFVEVFK</sequence>
<comment type="caution">
    <text evidence="1">The sequence shown here is derived from an EMBL/GenBank/DDBJ whole genome shotgun (WGS) entry which is preliminary data.</text>
</comment>
<dbReference type="EMBL" id="BLJN01000001">
    <property type="protein sequence ID" value="GFE79134.1"/>
    <property type="molecule type" value="Genomic_DNA"/>
</dbReference>
<dbReference type="InterPro" id="IPR009003">
    <property type="entry name" value="Peptidase_S1_PA"/>
</dbReference>
<dbReference type="PANTHER" id="PTHR43019:SF23">
    <property type="entry name" value="PROTEASE DO-LIKE 5, CHLOROPLASTIC"/>
    <property type="match status" value="1"/>
</dbReference>
<keyword evidence="2" id="KW-1185">Reference proteome</keyword>
<proteinExistence type="predicted"/>
<organism evidence="1 2">
    <name type="scientific">Steroidobacter agaridevorans</name>
    <dbReference type="NCBI Taxonomy" id="2695856"/>
    <lineage>
        <taxon>Bacteria</taxon>
        <taxon>Pseudomonadati</taxon>
        <taxon>Pseudomonadota</taxon>
        <taxon>Gammaproteobacteria</taxon>
        <taxon>Steroidobacterales</taxon>
        <taxon>Steroidobacteraceae</taxon>
        <taxon>Steroidobacter</taxon>
    </lineage>
</organism>
<dbReference type="Pfam" id="PF13365">
    <property type="entry name" value="Trypsin_2"/>
    <property type="match status" value="1"/>
</dbReference>
<dbReference type="GO" id="GO:0006508">
    <property type="term" value="P:proteolysis"/>
    <property type="evidence" value="ECO:0007669"/>
    <property type="project" value="InterPro"/>
</dbReference>
<evidence type="ECO:0000313" key="1">
    <source>
        <dbReference type="EMBL" id="GFE79134.1"/>
    </source>
</evidence>
<evidence type="ECO:0008006" key="3">
    <source>
        <dbReference type="Google" id="ProtNLM"/>
    </source>
</evidence>
<dbReference type="InterPro" id="IPR001940">
    <property type="entry name" value="Peptidase_S1C"/>
</dbReference>